<reference evidence="2" key="1">
    <citation type="journal article" date="2022" name="Mol. Ecol. Resour.">
        <title>The genomes of chicory, endive, great burdock and yacon provide insights into Asteraceae palaeo-polyploidization history and plant inulin production.</title>
        <authorList>
            <person name="Fan W."/>
            <person name="Wang S."/>
            <person name="Wang H."/>
            <person name="Wang A."/>
            <person name="Jiang F."/>
            <person name="Liu H."/>
            <person name="Zhao H."/>
            <person name="Xu D."/>
            <person name="Zhang Y."/>
        </authorList>
    </citation>
    <scope>NUCLEOTIDE SEQUENCE [LARGE SCALE GENOMIC DNA]</scope>
    <source>
        <strain evidence="2">cv. Yunnan</strain>
    </source>
</reference>
<gene>
    <name evidence="1" type="ORF">L1987_64999</name>
</gene>
<evidence type="ECO:0000313" key="1">
    <source>
        <dbReference type="EMBL" id="KAI3725219.1"/>
    </source>
</evidence>
<name>A0ACB9BT89_9ASTR</name>
<comment type="caution">
    <text evidence="1">The sequence shown here is derived from an EMBL/GenBank/DDBJ whole genome shotgun (WGS) entry which is preliminary data.</text>
</comment>
<keyword evidence="2" id="KW-1185">Reference proteome</keyword>
<dbReference type="Proteomes" id="UP001056120">
    <property type="component" value="Linkage Group LG22"/>
</dbReference>
<evidence type="ECO:0000313" key="2">
    <source>
        <dbReference type="Proteomes" id="UP001056120"/>
    </source>
</evidence>
<sequence>MRGATVPICGATVPRHRARPFRSKARDRAIALGATVPERGATIALFGAFMSNYDALVTGKLQPAVHDVEDLVQINPDDLEYMDLQWQMAMIAVRAKKYLQMVGKDKLHFGKKVGFDKAKRRCYNCQQLGHFARECTKDKKKKVEGSGVKLVEMIDESDKSKKAPISLMSKQLSNCEWEDEIEDAEDEMDEALMAEIEDSMKPADITSDCALKTDSKGKGKADVSNETSSENERTVYIKDGLGYNKIPHPENFVPFPKPHESNEFMNVENSNFHDMYISADINSWCVDDENELDGVKNKFVSISSLNADAENINASDSDYDISYVSACSTNGCVEFDCVSEVSSTSTFFDKVVHTARDYVPLNKLSSLVGDVVLDEFGNPLIQEYDLSSERPKKNNVIAPENHILTSKTENNKVVKVNVGHFARNCKHNSSKSRFTKNKAKVKSNVIRHFKKASENDSVSESGPRLVIPEEMILMHASRKFNTYVVDMNDHTTPISLVFFLATKDETPETIIDFVKRIEIICDSKVSIIRIIFKTFDQQLQVDSNKASTSGTVTEFSTSSDLSVGKFLVRPHNLIIQNEMSENVTTSTQTQADLVDNSITNVDSEVQEIPSTNDEPAVNEVQLDPVNDQTEDIIQTSSSSVEDSNNQIENIIRSLEDGVKTRSQTGNINVCVVLMFLISRGTKECYCFFTSWIEAMQEELLQFMKLNVWHLVNLPEGKYPIGMKWVFRNKKDDRGIVVQNKARLVVQGFYQEEGLDYDDVFAPVARIEAIRIFLAYASYKKFTVYQMDVKIAFLYGVVKEEVYVNQPPGFEDPAHPFQVYKLDKALYGLHQVPRAWYETLSIHLTSNGFFRGTIDKILFLKKYDADLLIVQVYVDDIIYGSTNEALYKEFEQVMKLKFKVSLMGKMQFFLGLQVEQSESGILIHQAKYVRDILTKFKMTYCKSALTLVAPRGPLTVDASGVEVNQKMYRSMIGSLMYLTASRPDIMFVVCSCARYQAAPKDLMNQLLNEFSDILRVE</sequence>
<organism evidence="1 2">
    <name type="scientific">Smallanthus sonchifolius</name>
    <dbReference type="NCBI Taxonomy" id="185202"/>
    <lineage>
        <taxon>Eukaryota</taxon>
        <taxon>Viridiplantae</taxon>
        <taxon>Streptophyta</taxon>
        <taxon>Embryophyta</taxon>
        <taxon>Tracheophyta</taxon>
        <taxon>Spermatophyta</taxon>
        <taxon>Magnoliopsida</taxon>
        <taxon>eudicotyledons</taxon>
        <taxon>Gunneridae</taxon>
        <taxon>Pentapetalae</taxon>
        <taxon>asterids</taxon>
        <taxon>campanulids</taxon>
        <taxon>Asterales</taxon>
        <taxon>Asteraceae</taxon>
        <taxon>Asteroideae</taxon>
        <taxon>Heliantheae alliance</taxon>
        <taxon>Millerieae</taxon>
        <taxon>Smallanthus</taxon>
    </lineage>
</organism>
<dbReference type="EMBL" id="CM042039">
    <property type="protein sequence ID" value="KAI3725219.1"/>
    <property type="molecule type" value="Genomic_DNA"/>
</dbReference>
<proteinExistence type="predicted"/>
<protein>
    <submittedName>
        <fullName evidence="1">Uncharacterized protein</fullName>
    </submittedName>
</protein>
<reference evidence="1 2" key="2">
    <citation type="journal article" date="2022" name="Mol. Ecol. Resour.">
        <title>The genomes of chicory, endive, great burdock and yacon provide insights into Asteraceae paleo-polyploidization history and plant inulin production.</title>
        <authorList>
            <person name="Fan W."/>
            <person name="Wang S."/>
            <person name="Wang H."/>
            <person name="Wang A."/>
            <person name="Jiang F."/>
            <person name="Liu H."/>
            <person name="Zhao H."/>
            <person name="Xu D."/>
            <person name="Zhang Y."/>
        </authorList>
    </citation>
    <scope>NUCLEOTIDE SEQUENCE [LARGE SCALE GENOMIC DNA]</scope>
    <source>
        <strain evidence="2">cv. Yunnan</strain>
        <tissue evidence="1">Leaves</tissue>
    </source>
</reference>
<accession>A0ACB9BT89</accession>